<accession>A0A5B7X2U0</accession>
<dbReference type="EMBL" id="CP040812">
    <property type="protein sequence ID" value="QCY68933.1"/>
    <property type="molecule type" value="Genomic_DNA"/>
</dbReference>
<reference evidence="9 10" key="1">
    <citation type="submission" date="2019-06" db="EMBL/GenBank/DDBJ databases">
        <title>Complete genome sequence of Antarcticibacterium flavum KCTC 52984T from an Antarctic marine sediment.</title>
        <authorList>
            <person name="Lee Y.M."/>
            <person name="Shin S.C."/>
        </authorList>
    </citation>
    <scope>NUCLEOTIDE SEQUENCE [LARGE SCALE GENOMIC DNA]</scope>
    <source>
        <strain evidence="9 10">KCTC 52984</strain>
    </source>
</reference>
<evidence type="ECO:0000256" key="7">
    <source>
        <dbReference type="ARBA" id="ARBA00023136"/>
    </source>
</evidence>
<comment type="subcellular location">
    <subcellularLocation>
        <location evidence="1 8">Cell membrane</location>
        <topology evidence="1 8">Multi-pass membrane protein</topology>
    </subcellularLocation>
</comment>
<evidence type="ECO:0000313" key="9">
    <source>
        <dbReference type="EMBL" id="QCY68933.1"/>
    </source>
</evidence>
<keyword evidence="5 8" id="KW-0812">Transmembrane</keyword>
<evidence type="ECO:0000256" key="8">
    <source>
        <dbReference type="RuleBase" id="RU365092"/>
    </source>
</evidence>
<evidence type="ECO:0000256" key="4">
    <source>
        <dbReference type="ARBA" id="ARBA00022475"/>
    </source>
</evidence>
<evidence type="ECO:0000256" key="6">
    <source>
        <dbReference type="ARBA" id="ARBA00022989"/>
    </source>
</evidence>
<protein>
    <recommendedName>
        <fullName evidence="8">L-lactate permease</fullName>
    </recommendedName>
</protein>
<dbReference type="PANTHER" id="PTHR30003">
    <property type="entry name" value="L-LACTATE PERMEASE"/>
    <property type="match status" value="1"/>
</dbReference>
<evidence type="ECO:0000256" key="2">
    <source>
        <dbReference type="ARBA" id="ARBA00010100"/>
    </source>
</evidence>
<evidence type="ECO:0000256" key="1">
    <source>
        <dbReference type="ARBA" id="ARBA00004651"/>
    </source>
</evidence>
<dbReference type="Pfam" id="PF02652">
    <property type="entry name" value="Lactate_perm"/>
    <property type="match status" value="1"/>
</dbReference>
<dbReference type="OrthoDB" id="9761056at2"/>
<dbReference type="Proteomes" id="UP000309016">
    <property type="component" value="Chromosome"/>
</dbReference>
<evidence type="ECO:0000256" key="3">
    <source>
        <dbReference type="ARBA" id="ARBA00022448"/>
    </source>
</evidence>
<comment type="function">
    <text evidence="8">Uptake of L-lactate across the membrane. Can also transport D-lactate and glycolate.</text>
</comment>
<feature type="transmembrane region" description="Helical" evidence="8">
    <location>
        <begin position="144"/>
        <end position="170"/>
    </location>
</feature>
<organism evidence="9 10">
    <name type="scientific">Antarcticibacterium flavum</name>
    <dbReference type="NCBI Taxonomy" id="2058175"/>
    <lineage>
        <taxon>Bacteria</taxon>
        <taxon>Pseudomonadati</taxon>
        <taxon>Bacteroidota</taxon>
        <taxon>Flavobacteriia</taxon>
        <taxon>Flavobacteriales</taxon>
        <taxon>Flavobacteriaceae</taxon>
        <taxon>Antarcticibacterium</taxon>
    </lineage>
</organism>
<comment type="similarity">
    <text evidence="2 8">Belongs to the lactate permease family.</text>
</comment>
<keyword evidence="7 8" id="KW-0472">Membrane</keyword>
<dbReference type="GO" id="GO:0005886">
    <property type="term" value="C:plasma membrane"/>
    <property type="evidence" value="ECO:0007669"/>
    <property type="project" value="UniProtKB-SubCell"/>
</dbReference>
<gene>
    <name evidence="9" type="ORF">FHG64_05675</name>
</gene>
<evidence type="ECO:0000313" key="10">
    <source>
        <dbReference type="Proteomes" id="UP000309016"/>
    </source>
</evidence>
<dbReference type="GO" id="GO:0015295">
    <property type="term" value="F:solute:proton symporter activity"/>
    <property type="evidence" value="ECO:0007669"/>
    <property type="project" value="TreeGrafter"/>
</dbReference>
<comment type="caution">
    <text evidence="8">Lacks conserved residue(s) required for the propagation of feature annotation.</text>
</comment>
<keyword evidence="4 8" id="KW-1003">Cell membrane</keyword>
<name>A0A5B7X2U0_9FLAO</name>
<dbReference type="GO" id="GO:0015129">
    <property type="term" value="F:lactate transmembrane transporter activity"/>
    <property type="evidence" value="ECO:0007669"/>
    <property type="project" value="UniProtKB-UniRule"/>
</dbReference>
<dbReference type="PANTHER" id="PTHR30003:SF0">
    <property type="entry name" value="GLYCOLATE PERMEASE GLCA-RELATED"/>
    <property type="match status" value="1"/>
</dbReference>
<feature type="transmembrane region" description="Helical" evidence="8">
    <location>
        <begin position="32"/>
        <end position="49"/>
    </location>
</feature>
<evidence type="ECO:0000256" key="5">
    <source>
        <dbReference type="ARBA" id="ARBA00022692"/>
    </source>
</evidence>
<feature type="transmembrane region" description="Helical" evidence="8">
    <location>
        <begin position="61"/>
        <end position="78"/>
    </location>
</feature>
<proteinExistence type="inferred from homology"/>
<dbReference type="InterPro" id="IPR003804">
    <property type="entry name" value="Lactate_perm"/>
</dbReference>
<sequence length="204" mass="21649">MPLNRWIGWDITFADMFDTGISAIFRPLQTPFVPFLIIGLGVAFWSKNYDLGLKVPLKKSARVLVVLFPSIAIAQLMIHSGGENHSMVAYIAEALSGTGDAYPLIAPFLGITGTFITGSTTISNIVFAPSQLETANVLNLPEGIILALQHAGASLGNAVSLFNIIAAAAIANLTNYKEVLKITLVPVVLGGVVLGVIGWVLIMM</sequence>
<keyword evidence="6 8" id="KW-1133">Transmembrane helix</keyword>
<dbReference type="KEGG" id="afla:FHG64_05675"/>
<feature type="transmembrane region" description="Helical" evidence="8">
    <location>
        <begin position="182"/>
        <end position="202"/>
    </location>
</feature>
<keyword evidence="3 8" id="KW-0813">Transport</keyword>
<dbReference type="AlphaFoldDB" id="A0A5B7X2U0"/>
<keyword evidence="10" id="KW-1185">Reference proteome</keyword>
<dbReference type="RefSeq" id="WP_139065517.1">
    <property type="nucleotide sequence ID" value="NZ_CP040812.1"/>
</dbReference>